<evidence type="ECO:0000256" key="1">
    <source>
        <dbReference type="SAM" id="Coils"/>
    </source>
</evidence>
<accession>A0A5J5K0J2</accession>
<protein>
    <submittedName>
        <fullName evidence="3">Uncharacterized protein</fullName>
    </submittedName>
</protein>
<evidence type="ECO:0000256" key="2">
    <source>
        <dbReference type="SAM" id="MobiDB-lite"/>
    </source>
</evidence>
<gene>
    <name evidence="3" type="ORF">F5972_23425</name>
</gene>
<sequence>MTEQGSAKGPILGRTRHAAEAARDASHETRTAAEEIKRQVTEVQKAIARIEGALRRVEETLGEHHAPAREVTAEEEVGRLLLAYVEQGHKKGSWNNIWISKIYERRPDAVEANLRGAIYLAEKILSLESPESDHIGRDARAIFEKVAERAADDELPENVTPLDTHQRARGM</sequence>
<feature type="coiled-coil region" evidence="1">
    <location>
        <begin position="33"/>
        <end position="60"/>
    </location>
</feature>
<proteinExistence type="predicted"/>
<dbReference type="EMBL" id="VYTZ01000008">
    <property type="protein sequence ID" value="KAA9376378.1"/>
    <property type="molecule type" value="Genomic_DNA"/>
</dbReference>
<evidence type="ECO:0000313" key="4">
    <source>
        <dbReference type="Proteomes" id="UP000327011"/>
    </source>
</evidence>
<feature type="region of interest" description="Disordered" evidence="2">
    <location>
        <begin position="1"/>
        <end position="31"/>
    </location>
</feature>
<dbReference type="Proteomes" id="UP000327011">
    <property type="component" value="Unassembled WGS sequence"/>
</dbReference>
<reference evidence="3 4" key="1">
    <citation type="submission" date="2019-09" db="EMBL/GenBank/DDBJ databases">
        <title>Screening of Novel Bioactive Compounds from Soil-Associated.</title>
        <authorList>
            <person name="Gong X."/>
        </authorList>
    </citation>
    <scope>NUCLEOTIDE SEQUENCE [LARGE SCALE GENOMIC DNA]</scope>
    <source>
        <strain evidence="3 4">Gxj-6</strain>
    </source>
</reference>
<name>A0A5J5K0J2_9ACTN</name>
<evidence type="ECO:0000313" key="3">
    <source>
        <dbReference type="EMBL" id="KAA9376378.1"/>
    </source>
</evidence>
<keyword evidence="1" id="KW-0175">Coiled coil</keyword>
<keyword evidence="4" id="KW-1185">Reference proteome</keyword>
<organism evidence="3 4">
    <name type="scientific">Microbispora cellulosiformans</name>
    <dbReference type="NCBI Taxonomy" id="2614688"/>
    <lineage>
        <taxon>Bacteria</taxon>
        <taxon>Bacillati</taxon>
        <taxon>Actinomycetota</taxon>
        <taxon>Actinomycetes</taxon>
        <taxon>Streptosporangiales</taxon>
        <taxon>Streptosporangiaceae</taxon>
        <taxon>Microbispora</taxon>
    </lineage>
</organism>
<feature type="compositionally biased region" description="Basic and acidic residues" evidence="2">
    <location>
        <begin position="17"/>
        <end position="31"/>
    </location>
</feature>
<comment type="caution">
    <text evidence="3">The sequence shown here is derived from an EMBL/GenBank/DDBJ whole genome shotgun (WGS) entry which is preliminary data.</text>
</comment>
<dbReference type="AlphaFoldDB" id="A0A5J5K0J2"/>
<dbReference type="RefSeq" id="WP_150935870.1">
    <property type="nucleotide sequence ID" value="NZ_VYTZ01000008.1"/>
</dbReference>
<dbReference type="GeneID" id="97494207"/>